<feature type="disulfide bond" evidence="1">
    <location>
        <begin position="238"/>
        <end position="272"/>
    </location>
</feature>
<dbReference type="STRING" id="131310.A0A0N4ZDB6"/>
<dbReference type="Gene3D" id="1.10.10.1940">
    <property type="match status" value="2"/>
</dbReference>
<organism evidence="4 5">
    <name type="scientific">Parastrongyloides trichosuri</name>
    <name type="common">Possum-specific nematode worm</name>
    <dbReference type="NCBI Taxonomy" id="131310"/>
    <lineage>
        <taxon>Eukaryota</taxon>
        <taxon>Metazoa</taxon>
        <taxon>Ecdysozoa</taxon>
        <taxon>Nematoda</taxon>
        <taxon>Chromadorea</taxon>
        <taxon>Rhabditida</taxon>
        <taxon>Tylenchina</taxon>
        <taxon>Panagrolaimomorpha</taxon>
        <taxon>Strongyloidoidea</taxon>
        <taxon>Strongyloididae</taxon>
        <taxon>Parastrongyloides</taxon>
    </lineage>
</organism>
<sequence>MILNFILLTNFLSLIETSIAPITGVTVFCWSQKDCPRFGKSKRCVRLQGKNYCIEPCDIANEVDQCGRRGICKETKDVHLKSVMICTDRMTCMDNNACHSVNPKKPKCNLHTLKCIADPKVLLTTVPTTLPTTTKKSTTKILETTTKHIRIKQTQTTKSFKFPHSTHYYRSRRTTSGTRFNYTVKPCTNRVDGGGFDCLAHISYCYNDQWNGIMKYRCPKTCQFCTTNYNIQNRYSSCRDYSSDCSNKQNLCRNRLFKNFMLKHCPLTCHYC</sequence>
<keyword evidence="1" id="KW-1015">Disulfide bond</keyword>
<dbReference type="PROSITE" id="PS51670">
    <property type="entry name" value="SHKT"/>
    <property type="match status" value="1"/>
</dbReference>
<reference evidence="5" key="1">
    <citation type="submission" date="2017-02" db="UniProtKB">
        <authorList>
            <consortium name="WormBaseParasite"/>
        </authorList>
    </citation>
    <scope>IDENTIFICATION</scope>
</reference>
<evidence type="ECO:0000259" key="3">
    <source>
        <dbReference type="PROSITE" id="PS51670"/>
    </source>
</evidence>
<evidence type="ECO:0000313" key="4">
    <source>
        <dbReference type="Proteomes" id="UP000038045"/>
    </source>
</evidence>
<evidence type="ECO:0000256" key="2">
    <source>
        <dbReference type="SAM" id="SignalP"/>
    </source>
</evidence>
<comment type="caution">
    <text evidence="1">Lacks conserved residue(s) required for the propagation of feature annotation.</text>
</comment>
<protein>
    <submittedName>
        <fullName evidence="5">ShKT domain-containing protein</fullName>
    </submittedName>
</protein>
<name>A0A0N4ZDB6_PARTI</name>
<evidence type="ECO:0000256" key="1">
    <source>
        <dbReference type="PROSITE-ProRule" id="PRU01005"/>
    </source>
</evidence>
<feature type="domain" description="ShKT" evidence="3">
    <location>
        <begin position="238"/>
        <end position="272"/>
    </location>
</feature>
<feature type="chain" id="PRO_5005891688" evidence="2">
    <location>
        <begin position="18"/>
        <end position="272"/>
    </location>
</feature>
<dbReference type="SMART" id="SM00254">
    <property type="entry name" value="ShKT"/>
    <property type="match status" value="2"/>
</dbReference>
<keyword evidence="4" id="KW-1185">Reference proteome</keyword>
<keyword evidence="2" id="KW-0732">Signal</keyword>
<feature type="signal peptide" evidence="2">
    <location>
        <begin position="1"/>
        <end position="17"/>
    </location>
</feature>
<dbReference type="InterPro" id="IPR003582">
    <property type="entry name" value="ShKT_dom"/>
</dbReference>
<dbReference type="AlphaFoldDB" id="A0A0N4ZDB6"/>
<dbReference type="Proteomes" id="UP000038045">
    <property type="component" value="Unplaced"/>
</dbReference>
<proteinExistence type="predicted"/>
<accession>A0A0N4ZDB6</accession>
<dbReference type="WBParaSite" id="PTRK_0000556100.1">
    <property type="protein sequence ID" value="PTRK_0000556100.1"/>
    <property type="gene ID" value="PTRK_0000556100"/>
</dbReference>
<dbReference type="Pfam" id="PF01549">
    <property type="entry name" value="ShK"/>
    <property type="match status" value="2"/>
</dbReference>
<evidence type="ECO:0000313" key="5">
    <source>
        <dbReference type="WBParaSite" id="PTRK_0000556100.1"/>
    </source>
</evidence>